<dbReference type="RefSeq" id="XP_008718383.1">
    <property type="nucleotide sequence ID" value="XM_008720161.1"/>
</dbReference>
<keyword evidence="1" id="KW-0472">Membrane</keyword>
<dbReference type="OrthoDB" id="6485510at2759"/>
<dbReference type="AlphaFoldDB" id="W2RV06"/>
<dbReference type="Pfam" id="PF03694">
    <property type="entry name" value="Erg28"/>
    <property type="match status" value="1"/>
</dbReference>
<gene>
    <name evidence="2" type="ORF">HMPREF1541_05824</name>
</gene>
<organism evidence="2 3">
    <name type="scientific">Cyphellophora europaea (strain CBS 101466)</name>
    <name type="common">Phialophora europaea</name>
    <dbReference type="NCBI Taxonomy" id="1220924"/>
    <lineage>
        <taxon>Eukaryota</taxon>
        <taxon>Fungi</taxon>
        <taxon>Dikarya</taxon>
        <taxon>Ascomycota</taxon>
        <taxon>Pezizomycotina</taxon>
        <taxon>Eurotiomycetes</taxon>
        <taxon>Chaetothyriomycetidae</taxon>
        <taxon>Chaetothyriales</taxon>
        <taxon>Cyphellophoraceae</taxon>
        <taxon>Cyphellophora</taxon>
    </lineage>
</organism>
<dbReference type="VEuPathDB" id="FungiDB:HMPREF1541_05824"/>
<dbReference type="Proteomes" id="UP000030752">
    <property type="component" value="Unassembled WGS sequence"/>
</dbReference>
<protein>
    <submittedName>
        <fullName evidence="2">Uncharacterized protein</fullName>
    </submittedName>
</protein>
<sequence length="134" mass="15691">MSQATAPYYADYLPYYIFFLAMCSLYMVIGTTISTRKVFGQLYFQNSNITGPGMRIWVPWMMISTGVRLGLFFHFGDKAWHDATMITFAAPIWYWMTEYFIYKTVLNSQFATSMTFEITAFSWLWLTRDYVTGG</sequence>
<feature type="transmembrane region" description="Helical" evidence="1">
    <location>
        <begin position="54"/>
        <end position="73"/>
    </location>
</feature>
<proteinExistence type="predicted"/>
<accession>W2RV06</accession>
<keyword evidence="1" id="KW-0812">Transmembrane</keyword>
<feature type="transmembrane region" description="Helical" evidence="1">
    <location>
        <begin position="108"/>
        <end position="126"/>
    </location>
</feature>
<name>W2RV06_CYPE1</name>
<keyword evidence="3" id="KW-1185">Reference proteome</keyword>
<evidence type="ECO:0000256" key="1">
    <source>
        <dbReference type="SAM" id="Phobius"/>
    </source>
</evidence>
<dbReference type="GeneID" id="19973163"/>
<evidence type="ECO:0000313" key="2">
    <source>
        <dbReference type="EMBL" id="ETN39598.1"/>
    </source>
</evidence>
<dbReference type="HOGENOM" id="CLU_1896136_0_0_1"/>
<feature type="transmembrane region" description="Helical" evidence="1">
    <location>
        <begin position="12"/>
        <end position="33"/>
    </location>
</feature>
<reference evidence="2 3" key="1">
    <citation type="submission" date="2013-03" db="EMBL/GenBank/DDBJ databases">
        <title>The Genome Sequence of Phialophora europaea CBS 101466.</title>
        <authorList>
            <consortium name="The Broad Institute Genomics Platform"/>
            <person name="Cuomo C."/>
            <person name="de Hoog S."/>
            <person name="Gorbushina A."/>
            <person name="Walker B."/>
            <person name="Young S.K."/>
            <person name="Zeng Q."/>
            <person name="Gargeya S."/>
            <person name="Fitzgerald M."/>
            <person name="Haas B."/>
            <person name="Abouelleil A."/>
            <person name="Allen A.W."/>
            <person name="Alvarado L."/>
            <person name="Arachchi H.M."/>
            <person name="Berlin A.M."/>
            <person name="Chapman S.B."/>
            <person name="Gainer-Dewar J."/>
            <person name="Goldberg J."/>
            <person name="Griggs A."/>
            <person name="Gujja S."/>
            <person name="Hansen M."/>
            <person name="Howarth C."/>
            <person name="Imamovic A."/>
            <person name="Ireland A."/>
            <person name="Larimer J."/>
            <person name="McCowan C."/>
            <person name="Murphy C."/>
            <person name="Pearson M."/>
            <person name="Poon T.W."/>
            <person name="Priest M."/>
            <person name="Roberts A."/>
            <person name="Saif S."/>
            <person name="Shea T."/>
            <person name="Sisk P."/>
            <person name="Sykes S."/>
            <person name="Wortman J."/>
            <person name="Nusbaum C."/>
            <person name="Birren B."/>
        </authorList>
    </citation>
    <scope>NUCLEOTIDE SEQUENCE [LARGE SCALE GENOMIC DNA]</scope>
    <source>
        <strain evidence="2 3">CBS 101466</strain>
    </source>
</reference>
<dbReference type="EMBL" id="KB822721">
    <property type="protein sequence ID" value="ETN39598.1"/>
    <property type="molecule type" value="Genomic_DNA"/>
</dbReference>
<dbReference type="InParanoid" id="W2RV06"/>
<evidence type="ECO:0000313" key="3">
    <source>
        <dbReference type="Proteomes" id="UP000030752"/>
    </source>
</evidence>
<dbReference type="GO" id="GO:0016020">
    <property type="term" value="C:membrane"/>
    <property type="evidence" value="ECO:0007669"/>
    <property type="project" value="InterPro"/>
</dbReference>
<keyword evidence="1" id="KW-1133">Transmembrane helix</keyword>
<dbReference type="InterPro" id="IPR005352">
    <property type="entry name" value="Erg28"/>
</dbReference>